<evidence type="ECO:0000256" key="2">
    <source>
        <dbReference type="ARBA" id="ARBA00012759"/>
    </source>
</evidence>
<accession>A0A1B9C2A8</accession>
<keyword evidence="6" id="KW-0788">Thiol protease</keyword>
<reference evidence="9" key="2">
    <citation type="submission" date="2016-07" db="EMBL/GenBank/DDBJ databases">
        <authorList>
            <person name="Coyne R.S."/>
            <person name="Hamilton E.P."/>
            <person name="Orias E."/>
            <person name="Russ C."/>
            <person name="Kapusta A."/>
            <person name="Bidwell S.L."/>
            <person name="Krishnakumar V."/>
            <person name="Zafar N."/>
            <person name="Tang H."/>
            <person name="Hadjithomas M."/>
        </authorList>
    </citation>
    <scope>NUCLEOTIDE SEQUENCE [LARGE SCALE GENOMIC DNA]</scope>
    <source>
        <strain evidence="9">SB210</strain>
    </source>
</reference>
<comment type="catalytic activity">
    <reaction evidence="1">
        <text>Thiol-dependent hydrolysis of ester, thioester, amide, peptide and isopeptide bonds formed by the C-terminal Gly of ubiquitin (a 76-residue protein attached to proteins as an intracellular targeting signal).</text>
        <dbReference type="EC" id="3.4.19.12"/>
    </reaction>
</comment>
<dbReference type="GO" id="GO:0006508">
    <property type="term" value="P:proteolysis"/>
    <property type="evidence" value="ECO:0007669"/>
    <property type="project" value="UniProtKB-KW"/>
</dbReference>
<dbReference type="Pfam" id="PF12340">
    <property type="entry name" value="DUF3638"/>
    <property type="match status" value="1"/>
</dbReference>
<dbReference type="EMBL" id="JH659694">
    <property type="protein sequence ID" value="OCB06993.1"/>
    <property type="molecule type" value="Genomic_DNA"/>
</dbReference>
<dbReference type="Proteomes" id="UP000242602">
    <property type="component" value="Unassembled WGS sequence"/>
</dbReference>
<keyword evidence="4" id="KW-0833">Ubl conjugation pathway</keyword>
<keyword evidence="5" id="KW-0378">Hydrolase</keyword>
<feature type="domain" description="DUF3645" evidence="8">
    <location>
        <begin position="2480"/>
        <end position="2511"/>
    </location>
</feature>
<evidence type="ECO:0000256" key="4">
    <source>
        <dbReference type="ARBA" id="ARBA00022786"/>
    </source>
</evidence>
<feature type="domain" description="DUF3638" evidence="7">
    <location>
        <begin position="2017"/>
        <end position="2176"/>
    </location>
</feature>
<dbReference type="InterPro" id="IPR051346">
    <property type="entry name" value="OTU_Deubiquitinase"/>
</dbReference>
<dbReference type="Pfam" id="PF12359">
    <property type="entry name" value="DUF3645"/>
    <property type="match status" value="1"/>
</dbReference>
<sequence>MRNQLVNQSFEASLKNNFEELENMFSSTCKTQLKDNILQELFPVNLLLSYFQSRQCQINYQQLNIFQLSDENQNLFQNLIGLFTQWQLSLEEIQKVQYEESLVQYILKLRSQIQNSDQFILPTGFSSIQIKQNNIAHIKMLDDEYKGFYPSCIIIQNNATYQFKNLRIIDPITPYQSSINQINIDKINLGIYIDDVALDSLSQIFLKQLLSIRVFQTHSPYLYEELYEVVLPQLEGNSYIKQNESDFLKLDEKRFQNLSYTLVKKVLYYFIKQQLEENNALKLYNQIILEFEFKVLISLFKLYDEKYNFSFKNQYCDNQSSCILVIENILMSLCERVSSEAALQDDIDKNLLIVKISQIQSEIYKKQESRLLVKKISNIKFNHENFDQYLSKELKDLKMYKNLIHNGQGNYLPTALRNKEIYNHFLIQNKDILQNIKKLSRVLDKLSSQYISIKTTIQILQLIENFVFLFSEFGFKGWCHEIDFKQHRYVIDRLEIYNILLKVSQVYYSCSSIKYKKFFPNDKSEYDPNHFTKFVLTMFSLYAIFQELFKTDESINLDANKFTGSIKFNQSISLKSVLPQLSIPDQKWLQLLHQVQRYFKEESKSKQPILDQYYNQFNDFESQEVRFYINLIQNRGQDISKKLEELLNDNTCNEQQKLYQMIYNLPFLPESFLKFRDISFYARISLLYFEQQPTIYKYTSLYLDYRRYEILLGEKKFSKFSSYKKKRYTDFHLSENDNEENYQQILLPIDTNLQYKTENQIIGQQNEKPEEYTRKQFYSQYFIQLNENLKYIYLLTAIQDQQIQLDKIQEITLVKQIIHKERNACSIALQLNRLNDDKLSVKLIAHLCKIGQDLNEKQSFSKLLFNLVEILNFLYQFVSQNAQKIIRDFFVSTRQQIIQKKENNKNDDFEFQSIQSAVCVLTYQINNHLNSEDLKHILDFRIQIENSYRMNKPLPFAIYYKIMEFILSQKCFFYQIDQNQLKVLKKYITKKQIHEIWKFDQQQKIYQQNQYTFNPIQGRILNNGFPISGLPNLIINSQLFQTFYCGVTILFEYKKSKFLGQEVPSYKSINFKKGKIKIILLNQSQFVIQEKLEGSLEYETLITQNYMDGLPVYIKSNFCFSQSDQIENDYWYLKNKILVKNRQRQLQYEIDLEQNEIYSIKEQLYLMPFTQKLVVESSLYSLFERFESTAFIYTNKTLQRESNLKQILLCRLGISFLYQNGNLLSNDYKDYQISQEQTLQTLQGLQNYLILEKSQNFMDSKESLKKVIISHHPIIKIVDYKIKTDLNKLNFPSYFTYDLNDELGILSCQTVSGNIYLALLYYKQGDLIQDKLTQMNSYENCFHILSKAWQNQEYSDLEFNLLLQFFESNLQYDQDLLEKCKSNQANLKQIFSLEKHGIYTQNINQHAIYLKIMMLFIDSYQIDFMVKACQTKKQIFNFLFENFFNYHFTFYLIYKNKIYSRCLLSESEELKLIECYESYFSKDKLGLTPQNYQKLIKNSKPISVYSYTALDYKTNIKQFNTISYNLEIQMKQFFESSYSNFNDVNIQIGNFIRNWKDSEFSISLFYKIYQNIIFELGYNKEQYQYLLQYWFLKNKNSIPEYNIFILILQSVTQYPNQFKQIEIPWHFGQYQSYQLSNCRFLTKDIPYINFYRGMSYQVSCIRNQILNSIVEKYLNSNLEPCVTCNQINQYSNKIELNNMIERIFKKEDVVAQLRDSDEIIDILVQKRKNYELNQFFQDLSKKFDKLNFIPATISLTNIQNIQLPNPNSQILKNQINDIDLNQNDGNSLLENIWSQNNLNFNQQDIFLELRKFIQKTVEQQQNIQFPFNQLDPNDQNLINQIIKSGYGQNFIEELRTSYQLYSQKPIEHYNLVEDRKLEDLKLYLIQKQGELNEYCKSIFQQIFNNINQLDDQNQSKNNIQLLRICRKQIIPNKYEVFQSISDKNKLYQINPQLPLNLIEDIQSKILSYLEIYTLLQQIKRVLLLIFEFEESSKHQQIEEKDRLLQKLIQNMITQRCYNITKYPEWLLFEFQNNILIREQQKELTLSLFNDNINSIYQLNMGEGKTSVILMLLCQMIADSKNIIRINCMESLYGIMQDILRNKFSNLLIKKIYVLPFSRDIDFTEENILKLEKIFSEIRDQKGLLLMTPEQRQCFQLKNQEILLDYLETNDADNIFDWRQHHFNTSKDKNDNQKSCQKYVLNENQRLLKSVLESLKYINNQDRILNYPDDKNEFFLAVQFQYKQNHYSYFYGFNKYIYSAFQVFKKKSTKLKNMLNQKTNYFNKISENFSYIDILDESDEILRHGKELNYTLGSSMLLDGGSVRWEIPFLIFRQIFYDDEIIQLFQNALQQKPLPIIYNANFKPNSKIGGGICLIRFVDEQYFKDYIKPLLAKKVFNVFKEKFDIRVDEIVNIKEKTIYGNYVDFILGKLIQNETFIYNELSKQGQDILNSFLLAKAWLSHNLFYHVMSYRYRVEYGLSEKRQKEMAIPFKAKDQPSEKSEFSHPDIMIGFTILSYLYNGLTYDQFKSTILKLYHDEREDKNEILQQWVDESKEWIEEYTQNFQIDQPNWLRSFKSFETEDETKMQIAFNCLSRNFKVVKYYLSSFTFPIHVKHYKRRITSNAHSLVSESQTKGFSGTDDKNDSMPETIIPKKIQSQLETNGKLIHILSREINSQYFSKSFKDSKQFLDEVSEFIEKENNCYMLIDAGAVITEMSNLDVAKYLMQKLNHRFQGIVYFSDINNKVEVYLQNSQIIPFSTCYIDARQLFIYLDESHTRGSDFVLPITSIGILTVGKDMNKDKLMQAAMRLRDLDFKQSVVVWGSEEISSRIAKLNNINLDKIKTKHVIIWVTINTIIKNEKDLYPVTLLKFKEQIKNNALQIQKRHLSTPIKSLIFYLENHVHDEIEILYQHSPQLKSTLSIIQEKSEKLINDFVSHIQNDQLDHQLLNYIKAQIKKLNFNDIINKIKGKLPEQIMTYDVNFDCDEENEQEVEEIQQQEQVVKTQTANAQTEKQWDFNLIFENDFITNCLTKKDQYPSLLSIKYHFWFSSFQDLKQIKWNENIYITQNFLLTVNEVANSKTYQNDFYRPIGMFLIHNISQPKIILLSGYEANFIIKILEKKKQEFVCMMHIDDLENDPLITPRNINLAQTENLKNLFMILKLINGQCYFKNEELINLKKCLGLIQEDGLDSDIDKSNKIYEILKQAQLVLNSQFTSQLLEMLSDNNKSDFIEQIEKQFNINLFEQLRNILKNSIFDEFTKSIDLLKIFSCLAAIRGKANQFAQSTLKNMIQIKFEWHI</sequence>
<evidence type="ECO:0000256" key="5">
    <source>
        <dbReference type="ARBA" id="ARBA00022801"/>
    </source>
</evidence>
<dbReference type="PANTHER" id="PTHR13367">
    <property type="entry name" value="UBIQUITIN THIOESTERASE"/>
    <property type="match status" value="1"/>
</dbReference>
<gene>
    <name evidence="9" type="ORF">TTHMIC_00020</name>
</gene>
<name>A0A1B9C2A8_TETTS</name>
<evidence type="ECO:0000259" key="8">
    <source>
        <dbReference type="Pfam" id="PF12359"/>
    </source>
</evidence>
<dbReference type="InterPro" id="IPR022105">
    <property type="entry name" value="DUF3645"/>
</dbReference>
<reference evidence="9" key="1">
    <citation type="submission" date="2011-11" db="EMBL/GenBank/DDBJ databases">
        <title>The Genome Sequence of Tetrahymena thermophila SB210.</title>
        <authorList>
            <consortium name="The Broad Institute Genome Sequencing Platform"/>
            <person name="Russ C."/>
            <person name="Coyne R.S."/>
            <person name="Orias E."/>
            <person name="Taverna S.D."/>
            <person name="Papazyan R."/>
            <person name="Young S.K."/>
            <person name="Zeng Q."/>
            <person name="Gargeya S."/>
            <person name="Fitzgerald M."/>
            <person name="Haas B."/>
            <person name="Abouelleil A."/>
            <person name="Alvarado L."/>
            <person name="Arachchi H.M."/>
            <person name="Berlin A."/>
            <person name="Brown A."/>
            <person name="Chapman S.B."/>
            <person name="Chen Z."/>
            <person name="Dunbar C."/>
            <person name="Freedman E."/>
            <person name="Gearin G."/>
            <person name="Goldberg J."/>
            <person name="Griggs A."/>
            <person name="Gujja S."/>
            <person name="Heiman D."/>
            <person name="Howarth C."/>
            <person name="Lui A."/>
            <person name="MacDonald P.J.P."/>
            <person name="Montmayeur A."/>
            <person name="Murphy C."/>
            <person name="Neiman D."/>
            <person name="Pearson M."/>
            <person name="Priest M."/>
            <person name="Roberts A."/>
            <person name="Saif S."/>
            <person name="Shea T."/>
            <person name="Sisk P."/>
            <person name="Stolte C."/>
            <person name="Sykes S."/>
            <person name="Wortman J."/>
            <person name="Nusbaum C."/>
            <person name="Birren B."/>
        </authorList>
    </citation>
    <scope>NUCLEOTIDE SEQUENCE [LARGE SCALE GENOMIC DNA]</scope>
    <source>
        <strain evidence="9">SB210</strain>
    </source>
</reference>
<dbReference type="PANTHER" id="PTHR13367:SF28">
    <property type="entry name" value="UBIQUITIN THIOESTERASE ZRANB1"/>
    <property type="match status" value="1"/>
</dbReference>
<evidence type="ECO:0000256" key="3">
    <source>
        <dbReference type="ARBA" id="ARBA00022670"/>
    </source>
</evidence>
<dbReference type="InterPro" id="IPR022099">
    <property type="entry name" value="DUF3638"/>
</dbReference>
<dbReference type="EC" id="3.4.19.12" evidence="2"/>
<dbReference type="GO" id="GO:0004843">
    <property type="term" value="F:cysteine-type deubiquitinase activity"/>
    <property type="evidence" value="ECO:0007669"/>
    <property type="project" value="UniProtKB-EC"/>
</dbReference>
<proteinExistence type="predicted"/>
<protein>
    <recommendedName>
        <fullName evidence="2">ubiquitinyl hydrolase 1</fullName>
        <ecNumber evidence="2">3.4.19.12</ecNumber>
    </recommendedName>
</protein>
<evidence type="ECO:0000256" key="6">
    <source>
        <dbReference type="ARBA" id="ARBA00022807"/>
    </source>
</evidence>
<evidence type="ECO:0000256" key="1">
    <source>
        <dbReference type="ARBA" id="ARBA00000707"/>
    </source>
</evidence>
<evidence type="ECO:0000259" key="7">
    <source>
        <dbReference type="Pfam" id="PF12340"/>
    </source>
</evidence>
<evidence type="ECO:0000313" key="9">
    <source>
        <dbReference type="EMBL" id="OCB06993.1"/>
    </source>
</evidence>
<organism evidence="9">
    <name type="scientific">Tetrahymena thermophila (strain SB210)</name>
    <dbReference type="NCBI Taxonomy" id="312017"/>
    <lineage>
        <taxon>Eukaryota</taxon>
        <taxon>Sar</taxon>
        <taxon>Alveolata</taxon>
        <taxon>Ciliophora</taxon>
        <taxon>Intramacronucleata</taxon>
        <taxon>Oligohymenophorea</taxon>
        <taxon>Hymenostomatida</taxon>
        <taxon>Tetrahymenina</taxon>
        <taxon>Tetrahymenidae</taxon>
        <taxon>Tetrahymena</taxon>
    </lineage>
</organism>
<keyword evidence="3" id="KW-0645">Protease</keyword>